<keyword evidence="3" id="KW-1185">Reference proteome</keyword>
<dbReference type="PANTHER" id="PTHR24410:SF23">
    <property type="entry name" value="BTB DOMAIN-CONTAINING PROTEIN-RELATED"/>
    <property type="match status" value="1"/>
</dbReference>
<dbReference type="InterPro" id="IPR051481">
    <property type="entry name" value="BTB-POZ/Galectin-3-binding"/>
</dbReference>
<feature type="domain" description="BTB" evidence="1">
    <location>
        <begin position="24"/>
        <end position="98"/>
    </location>
</feature>
<comment type="caution">
    <text evidence="2">The sequence shown here is derived from an EMBL/GenBank/DDBJ whole genome shotgun (WGS) entry which is preliminary data.</text>
</comment>
<dbReference type="OrthoDB" id="10261408at2759"/>
<organism evidence="2 3">
    <name type="scientific">Gigaspora rosea</name>
    <dbReference type="NCBI Taxonomy" id="44941"/>
    <lineage>
        <taxon>Eukaryota</taxon>
        <taxon>Fungi</taxon>
        <taxon>Fungi incertae sedis</taxon>
        <taxon>Mucoromycota</taxon>
        <taxon>Glomeromycotina</taxon>
        <taxon>Glomeromycetes</taxon>
        <taxon>Diversisporales</taxon>
        <taxon>Gigasporaceae</taxon>
        <taxon>Gigaspora</taxon>
    </lineage>
</organism>
<dbReference type="AlphaFoldDB" id="A0A397V835"/>
<dbReference type="InterPro" id="IPR011333">
    <property type="entry name" value="SKP1/BTB/POZ_sf"/>
</dbReference>
<evidence type="ECO:0000313" key="2">
    <source>
        <dbReference type="EMBL" id="RIB16133.1"/>
    </source>
</evidence>
<dbReference type="Gene3D" id="1.25.40.420">
    <property type="match status" value="1"/>
</dbReference>
<accession>A0A397V835</accession>
<sequence>MAKVEFYQKLSKDLTNLLETGKDYDVIIEVGPTQNRHAFKVHSIILNSRCPYLREELDNIRASCNKMNLKTISKPQITVNVFEIIIKYIYGGVLLFTDVDAPTILGLLETAKDFGLDELVDTAQACLVQNNASWMRQNMIKVYRLSLETDDFKDLQQFCNDMIATDPSIIFDSEDFVNLSEDALVSLLKLDNLRMNEGKIWDYVIRWGISQTPDLNFESSQWHNENFSALKNTLKNCLPHIRYFQIAGEDVVDKLYPYQQIFEPNLWKDILTRWTAPNRVITSTILPPRNFTNLSENDISATTLSENHISATTLGEDNISSTALNEDNISYTTLSEDNISDTSLNEDHISVTIAATTLNDDYISATTLSEGNISASSRNNFSAINLSGSNTFATNSTRYNFSATNLRGNEVPVPTAIIVKARLEVVIIHVKDAVDRQFAMLLTNDFIIGEGNKPSISLPKGNVSN</sequence>
<dbReference type="Gene3D" id="2.30.30.30">
    <property type="match status" value="1"/>
</dbReference>
<gene>
    <name evidence="2" type="ORF">C2G38_2038828</name>
</gene>
<dbReference type="Pfam" id="PF16121">
    <property type="entry name" value="40S_S4_C"/>
    <property type="match status" value="1"/>
</dbReference>
<dbReference type="Proteomes" id="UP000266673">
    <property type="component" value="Unassembled WGS sequence"/>
</dbReference>
<evidence type="ECO:0000259" key="1">
    <source>
        <dbReference type="PROSITE" id="PS50097"/>
    </source>
</evidence>
<evidence type="ECO:0000313" key="3">
    <source>
        <dbReference type="Proteomes" id="UP000266673"/>
    </source>
</evidence>
<dbReference type="PROSITE" id="PS50097">
    <property type="entry name" value="BTB"/>
    <property type="match status" value="1"/>
</dbReference>
<name>A0A397V835_9GLOM</name>
<dbReference type="InterPro" id="IPR000210">
    <property type="entry name" value="BTB/POZ_dom"/>
</dbReference>
<dbReference type="InterPro" id="IPR014722">
    <property type="entry name" value="Rib_uL2_dom2"/>
</dbReference>
<dbReference type="PANTHER" id="PTHR24410">
    <property type="entry name" value="HL07962P-RELATED"/>
    <property type="match status" value="1"/>
</dbReference>
<dbReference type="SUPFAM" id="SSF54695">
    <property type="entry name" value="POZ domain"/>
    <property type="match status" value="1"/>
</dbReference>
<dbReference type="SMART" id="SM00225">
    <property type="entry name" value="BTB"/>
    <property type="match status" value="1"/>
</dbReference>
<dbReference type="InterPro" id="IPR032277">
    <property type="entry name" value="Ribosomal_eS4_C"/>
</dbReference>
<dbReference type="EMBL" id="QKWP01000699">
    <property type="protein sequence ID" value="RIB16133.1"/>
    <property type="molecule type" value="Genomic_DNA"/>
</dbReference>
<dbReference type="InterPro" id="IPR011705">
    <property type="entry name" value="BACK"/>
</dbReference>
<dbReference type="Pfam" id="PF00651">
    <property type="entry name" value="BTB"/>
    <property type="match status" value="1"/>
</dbReference>
<dbReference type="Gene3D" id="3.30.710.10">
    <property type="entry name" value="Potassium Channel Kv1.1, Chain A"/>
    <property type="match status" value="1"/>
</dbReference>
<proteinExistence type="predicted"/>
<dbReference type="Pfam" id="PF07707">
    <property type="entry name" value="BACK"/>
    <property type="match status" value="1"/>
</dbReference>
<protein>
    <recommendedName>
        <fullName evidence="1">BTB domain-containing protein</fullName>
    </recommendedName>
</protein>
<reference evidence="2 3" key="1">
    <citation type="submission" date="2018-06" db="EMBL/GenBank/DDBJ databases">
        <title>Comparative genomics reveals the genomic features of Rhizophagus irregularis, R. cerebriforme, R. diaphanum and Gigaspora rosea, and their symbiotic lifestyle signature.</title>
        <authorList>
            <person name="Morin E."/>
            <person name="San Clemente H."/>
            <person name="Chen E.C.H."/>
            <person name="De La Providencia I."/>
            <person name="Hainaut M."/>
            <person name="Kuo A."/>
            <person name="Kohler A."/>
            <person name="Murat C."/>
            <person name="Tang N."/>
            <person name="Roy S."/>
            <person name="Loubradou J."/>
            <person name="Henrissat B."/>
            <person name="Grigoriev I.V."/>
            <person name="Corradi N."/>
            <person name="Roux C."/>
            <person name="Martin F.M."/>
        </authorList>
    </citation>
    <scope>NUCLEOTIDE SEQUENCE [LARGE SCALE GENOMIC DNA]</scope>
    <source>
        <strain evidence="2 3">DAOM 194757</strain>
    </source>
</reference>